<dbReference type="EMBL" id="CP098502">
    <property type="protein sequence ID" value="UTI64660.1"/>
    <property type="molecule type" value="Genomic_DNA"/>
</dbReference>
<dbReference type="RefSeq" id="WP_254571359.1">
    <property type="nucleotide sequence ID" value="NZ_CP098502.1"/>
</dbReference>
<dbReference type="NCBIfam" id="TIGR00207">
    <property type="entry name" value="fliG"/>
    <property type="match status" value="1"/>
</dbReference>
<dbReference type="InterPro" id="IPR011002">
    <property type="entry name" value="FliG_a-hlx"/>
</dbReference>
<evidence type="ECO:0000256" key="3">
    <source>
        <dbReference type="ARBA" id="ARBA00010299"/>
    </source>
</evidence>
<dbReference type="InterPro" id="IPR028263">
    <property type="entry name" value="FliG_N"/>
</dbReference>
<evidence type="ECO:0000256" key="9">
    <source>
        <dbReference type="ARBA" id="ARBA00023143"/>
    </source>
</evidence>
<dbReference type="InterPro" id="IPR000090">
    <property type="entry name" value="Flg_Motor_Flig"/>
</dbReference>
<keyword evidence="5" id="KW-1003">Cell membrane</keyword>
<evidence type="ECO:0000313" key="13">
    <source>
        <dbReference type="EMBL" id="UTI64660.1"/>
    </source>
</evidence>
<keyword evidence="6" id="KW-0145">Chemotaxis</keyword>
<keyword evidence="13" id="KW-0966">Cell projection</keyword>
<evidence type="ECO:0000256" key="5">
    <source>
        <dbReference type="ARBA" id="ARBA00022475"/>
    </source>
</evidence>
<dbReference type="Pfam" id="PF14842">
    <property type="entry name" value="FliG_N"/>
    <property type="match status" value="1"/>
</dbReference>
<sequence>MAGTAVQLAPAIDQAVASVASTIQLPEVDRSLLRGLTGRQKAAIFLISLGSQRAADILKHLSEREVEAISAEMANMWRVKAETTQAVIADLAEQFKSREAFAIGGPEFAREVLGHLLGAERADEIVGALIAQAELRPFDFLRRTPPEQIVTFLSDEAPQTVALVVACLQTNLGARVLSDLPPEMQADVALRIAKMSETNPGVIEDVERGLRQKLANVMTQEFSSAGGVDSLAEILNRAGRSTERNVLAAIQEHSTELADEVRLRLFTFDDVGQLSDRDIQLVMREVDQKDLGLALRGVDEHMRERIFANMSARGAEMLRDDLESGAPQRRAVVEEAQGRIVGAVRRLEDSGIITIGRGGDDPDEEVI</sequence>
<protein>
    <recommendedName>
        <fullName evidence="4">Flagellar motor switch protein FliG</fullName>
    </recommendedName>
</protein>
<dbReference type="InterPro" id="IPR023087">
    <property type="entry name" value="Flg_Motor_Flig_C"/>
</dbReference>
<feature type="domain" description="Flagellar motor switch protein FliG middle" evidence="11">
    <location>
        <begin position="146"/>
        <end position="220"/>
    </location>
</feature>
<organism evidence="13 14">
    <name type="scientific">Paraconexibacter antarcticus</name>
    <dbReference type="NCBI Taxonomy" id="2949664"/>
    <lineage>
        <taxon>Bacteria</taxon>
        <taxon>Bacillati</taxon>
        <taxon>Actinomycetota</taxon>
        <taxon>Thermoleophilia</taxon>
        <taxon>Solirubrobacterales</taxon>
        <taxon>Paraconexibacteraceae</taxon>
        <taxon>Paraconexibacter</taxon>
    </lineage>
</organism>
<dbReference type="Gene3D" id="1.10.220.30">
    <property type="match status" value="3"/>
</dbReference>
<comment type="subcellular location">
    <subcellularLocation>
        <location evidence="1">Bacterial flagellum basal body</location>
    </subcellularLocation>
    <subcellularLocation>
        <location evidence="2">Cell membrane</location>
        <topology evidence="2">Peripheral membrane protein</topology>
        <orientation evidence="2">Cytoplasmic side</orientation>
    </subcellularLocation>
</comment>
<evidence type="ECO:0000256" key="1">
    <source>
        <dbReference type="ARBA" id="ARBA00004117"/>
    </source>
</evidence>
<evidence type="ECO:0000259" key="11">
    <source>
        <dbReference type="Pfam" id="PF14841"/>
    </source>
</evidence>
<feature type="domain" description="Flagellar motor switch protein FliG N-terminal" evidence="12">
    <location>
        <begin position="36"/>
        <end position="138"/>
    </location>
</feature>
<evidence type="ECO:0000256" key="6">
    <source>
        <dbReference type="ARBA" id="ARBA00022500"/>
    </source>
</evidence>
<feature type="domain" description="Flagellar motor switch protein FliG C-terminal" evidence="10">
    <location>
        <begin position="249"/>
        <end position="355"/>
    </location>
</feature>
<keyword evidence="9" id="KW-0975">Bacterial flagellum</keyword>
<evidence type="ECO:0000256" key="8">
    <source>
        <dbReference type="ARBA" id="ARBA00023136"/>
    </source>
</evidence>
<evidence type="ECO:0000259" key="10">
    <source>
        <dbReference type="Pfam" id="PF01706"/>
    </source>
</evidence>
<proteinExistence type="inferred from homology"/>
<evidence type="ECO:0000313" key="14">
    <source>
        <dbReference type="Proteomes" id="UP001056035"/>
    </source>
</evidence>
<reference evidence="13 14" key="1">
    <citation type="submission" date="2022-06" db="EMBL/GenBank/DDBJ databases">
        <title>Paraconexibacter antarcticus.</title>
        <authorList>
            <person name="Kim C.S."/>
        </authorList>
    </citation>
    <scope>NUCLEOTIDE SEQUENCE [LARGE SCALE GENOMIC DNA]</scope>
    <source>
        <strain evidence="13 14">02-257</strain>
    </source>
</reference>
<evidence type="ECO:0000259" key="12">
    <source>
        <dbReference type="Pfam" id="PF14842"/>
    </source>
</evidence>
<evidence type="ECO:0000256" key="2">
    <source>
        <dbReference type="ARBA" id="ARBA00004413"/>
    </source>
</evidence>
<keyword evidence="14" id="KW-1185">Reference proteome</keyword>
<dbReference type="PIRSF" id="PIRSF003161">
    <property type="entry name" value="FliG"/>
    <property type="match status" value="1"/>
</dbReference>
<dbReference type="SUPFAM" id="SSF48029">
    <property type="entry name" value="FliG"/>
    <property type="match status" value="2"/>
</dbReference>
<dbReference type="PANTHER" id="PTHR30534">
    <property type="entry name" value="FLAGELLAR MOTOR SWITCH PROTEIN FLIG"/>
    <property type="match status" value="1"/>
</dbReference>
<dbReference type="InterPro" id="IPR032779">
    <property type="entry name" value="FliG_M"/>
</dbReference>
<dbReference type="Proteomes" id="UP001056035">
    <property type="component" value="Chromosome"/>
</dbReference>
<keyword evidence="7" id="KW-0283">Flagellar rotation</keyword>
<dbReference type="PRINTS" id="PR00954">
    <property type="entry name" value="FLGMOTORFLIG"/>
</dbReference>
<dbReference type="PANTHER" id="PTHR30534:SF0">
    <property type="entry name" value="FLAGELLAR MOTOR SWITCH PROTEIN FLIG"/>
    <property type="match status" value="1"/>
</dbReference>
<gene>
    <name evidence="13" type="primary">fliG</name>
    <name evidence="13" type="ORF">NBH00_00270</name>
</gene>
<evidence type="ECO:0000256" key="4">
    <source>
        <dbReference type="ARBA" id="ARBA00021870"/>
    </source>
</evidence>
<keyword evidence="13" id="KW-0969">Cilium</keyword>
<evidence type="ECO:0000256" key="7">
    <source>
        <dbReference type="ARBA" id="ARBA00022779"/>
    </source>
</evidence>
<dbReference type="Pfam" id="PF14841">
    <property type="entry name" value="FliG_M"/>
    <property type="match status" value="1"/>
</dbReference>
<keyword evidence="13" id="KW-0282">Flagellum</keyword>
<keyword evidence="8" id="KW-0472">Membrane</keyword>
<comment type="similarity">
    <text evidence="3">Belongs to the FliG family.</text>
</comment>
<name>A0ABY5DT62_9ACTN</name>
<accession>A0ABY5DT62</accession>
<dbReference type="Pfam" id="PF01706">
    <property type="entry name" value="FliG_C"/>
    <property type="match status" value="1"/>
</dbReference>